<comment type="similarity">
    <text evidence="6">Belongs to the group II decarboxylase family.</text>
</comment>
<dbReference type="InterPro" id="IPR015424">
    <property type="entry name" value="PyrdxlP-dep_Trfase"/>
</dbReference>
<proteinExistence type="inferred from homology"/>
<evidence type="ECO:0000256" key="2">
    <source>
        <dbReference type="ARBA" id="ARBA00022793"/>
    </source>
</evidence>
<accession>A0A6J4UDU9</accession>
<evidence type="ECO:0000256" key="6">
    <source>
        <dbReference type="RuleBase" id="RU000382"/>
    </source>
</evidence>
<dbReference type="PRINTS" id="PR00800">
    <property type="entry name" value="YHDCRBOXLASE"/>
</dbReference>
<dbReference type="GO" id="GO:0019752">
    <property type="term" value="P:carboxylic acid metabolic process"/>
    <property type="evidence" value="ECO:0007669"/>
    <property type="project" value="InterPro"/>
</dbReference>
<sequence>MNSPPAHLGVLAELLAAAMDPSAAGGDHAAIYVERVAVRWLMGLVGYPTDGSMGILVSGGSMASLTCLAAARHRLALRHGWNDRQDGMTGDRPSLVVYLSSEAHTTLHKAVELLGLGTRCLRVIPVDADFRIDIDALRTAITVDRAAGLLPFCVAASAGTVATGAIDRFDLLADLCVAEDLWLHVDGAYGAVGILDPDRSDRYAGMDRADSLAIDPHKWLSVPVECGCAIVRDGALLRDTFSLVPSYVRTEEGRGIGGLPWYSEYGFQQSRGFRALKLWMALQHAGRDGYARIVSRHNAQARTLAGLIDAAPDLERLAPVELSIVCFRYRPAGMPMDDERLDGLNKAIMEEIQSSGDAFVTQASIGGRFSLRANIIHYGTTDDDLQVLIDAVRAVGGRLATASKGER</sequence>
<dbReference type="GO" id="GO:0030170">
    <property type="term" value="F:pyridoxal phosphate binding"/>
    <property type="evidence" value="ECO:0007669"/>
    <property type="project" value="InterPro"/>
</dbReference>
<dbReference type="InterPro" id="IPR002129">
    <property type="entry name" value="PyrdxlP-dep_de-COase"/>
</dbReference>
<gene>
    <name evidence="7" type="ORF">AVDCRST_MAG33-436</name>
</gene>
<comment type="cofactor">
    <cofactor evidence="1 5 6">
        <name>pyridoxal 5'-phosphate</name>
        <dbReference type="ChEBI" id="CHEBI:597326"/>
    </cofactor>
</comment>
<dbReference type="PANTHER" id="PTHR11999">
    <property type="entry name" value="GROUP II PYRIDOXAL-5-PHOSPHATE DECARBOXYLASE"/>
    <property type="match status" value="1"/>
</dbReference>
<protein>
    <submittedName>
        <fullName evidence="7">Aromatic-L-amino-acid decarboxylase</fullName>
        <ecNumber evidence="7">4.1.1.28</ecNumber>
    </submittedName>
</protein>
<evidence type="ECO:0000256" key="1">
    <source>
        <dbReference type="ARBA" id="ARBA00001933"/>
    </source>
</evidence>
<keyword evidence="2" id="KW-0210">Decarboxylase</keyword>
<organism evidence="7">
    <name type="scientific">uncultured Thermomicrobiales bacterium</name>
    <dbReference type="NCBI Taxonomy" id="1645740"/>
    <lineage>
        <taxon>Bacteria</taxon>
        <taxon>Pseudomonadati</taxon>
        <taxon>Thermomicrobiota</taxon>
        <taxon>Thermomicrobia</taxon>
        <taxon>Thermomicrobiales</taxon>
        <taxon>environmental samples</taxon>
    </lineage>
</organism>
<evidence type="ECO:0000256" key="4">
    <source>
        <dbReference type="ARBA" id="ARBA00023239"/>
    </source>
</evidence>
<dbReference type="Pfam" id="PF00282">
    <property type="entry name" value="Pyridoxal_deC"/>
    <property type="match status" value="1"/>
</dbReference>
<name>A0A6J4UDU9_9BACT</name>
<keyword evidence="3 5" id="KW-0663">Pyridoxal phosphate</keyword>
<dbReference type="Gene3D" id="3.40.640.10">
    <property type="entry name" value="Type I PLP-dependent aspartate aminotransferase-like (Major domain)"/>
    <property type="match status" value="1"/>
</dbReference>
<dbReference type="InterPro" id="IPR010977">
    <property type="entry name" value="Aromatic_deC"/>
</dbReference>
<feature type="modified residue" description="N6-(pyridoxal phosphate)lysine" evidence="5">
    <location>
        <position position="218"/>
    </location>
</feature>
<dbReference type="InterPro" id="IPR015421">
    <property type="entry name" value="PyrdxlP-dep_Trfase_major"/>
</dbReference>
<evidence type="ECO:0000256" key="3">
    <source>
        <dbReference type="ARBA" id="ARBA00022898"/>
    </source>
</evidence>
<dbReference type="EMBL" id="CADCWK010000035">
    <property type="protein sequence ID" value="CAA9545607.1"/>
    <property type="molecule type" value="Genomic_DNA"/>
</dbReference>
<reference evidence="7" key="1">
    <citation type="submission" date="2020-02" db="EMBL/GenBank/DDBJ databases">
        <authorList>
            <person name="Meier V. D."/>
        </authorList>
    </citation>
    <scope>NUCLEOTIDE SEQUENCE</scope>
    <source>
        <strain evidence="7">AVDCRST_MAG33</strain>
    </source>
</reference>
<keyword evidence="4 6" id="KW-0456">Lyase</keyword>
<evidence type="ECO:0000256" key="5">
    <source>
        <dbReference type="PIRSR" id="PIRSR602129-50"/>
    </source>
</evidence>
<dbReference type="PANTHER" id="PTHR11999:SF70">
    <property type="entry name" value="MIP05841P"/>
    <property type="match status" value="1"/>
</dbReference>
<dbReference type="Gene3D" id="3.90.1150.170">
    <property type="match status" value="1"/>
</dbReference>
<dbReference type="GO" id="GO:0006520">
    <property type="term" value="P:amino acid metabolic process"/>
    <property type="evidence" value="ECO:0007669"/>
    <property type="project" value="InterPro"/>
</dbReference>
<evidence type="ECO:0000313" key="7">
    <source>
        <dbReference type="EMBL" id="CAA9545607.1"/>
    </source>
</evidence>
<dbReference type="SUPFAM" id="SSF53383">
    <property type="entry name" value="PLP-dependent transferases"/>
    <property type="match status" value="1"/>
</dbReference>
<dbReference type="GO" id="GO:0004058">
    <property type="term" value="F:aromatic-L-amino-acid decarboxylase activity"/>
    <property type="evidence" value="ECO:0007669"/>
    <property type="project" value="UniProtKB-EC"/>
</dbReference>
<dbReference type="AlphaFoldDB" id="A0A6J4UDU9"/>
<dbReference type="EC" id="4.1.1.28" evidence="7"/>